<keyword evidence="3" id="KW-1185">Reference proteome</keyword>
<evidence type="ECO:0000313" key="3">
    <source>
        <dbReference type="Proteomes" id="UP000887568"/>
    </source>
</evidence>
<dbReference type="Pfam" id="PF09741">
    <property type="entry name" value="DUF2045"/>
    <property type="match status" value="1"/>
</dbReference>
<dbReference type="PANTHER" id="PTHR21477">
    <property type="entry name" value="ZGC:172139"/>
    <property type="match status" value="1"/>
</dbReference>
<dbReference type="PANTHER" id="PTHR21477:SF13">
    <property type="entry name" value="KIAA0930"/>
    <property type="match status" value="1"/>
</dbReference>
<dbReference type="EnsemblMetazoa" id="XM_038197708.1">
    <property type="protein sequence ID" value="XP_038053636.1"/>
    <property type="gene ID" value="LOC119726091"/>
</dbReference>
<evidence type="ECO:0000256" key="1">
    <source>
        <dbReference type="SAM" id="MobiDB-lite"/>
    </source>
</evidence>
<evidence type="ECO:0008006" key="4">
    <source>
        <dbReference type="Google" id="ProtNLM"/>
    </source>
</evidence>
<dbReference type="AlphaFoldDB" id="A0A913ZRB9"/>
<organism evidence="2 3">
    <name type="scientific">Patiria miniata</name>
    <name type="common">Bat star</name>
    <name type="synonym">Asterina miniata</name>
    <dbReference type="NCBI Taxonomy" id="46514"/>
    <lineage>
        <taxon>Eukaryota</taxon>
        <taxon>Metazoa</taxon>
        <taxon>Echinodermata</taxon>
        <taxon>Eleutherozoa</taxon>
        <taxon>Asterozoa</taxon>
        <taxon>Asteroidea</taxon>
        <taxon>Valvatacea</taxon>
        <taxon>Valvatida</taxon>
        <taxon>Asterinidae</taxon>
        <taxon>Patiria</taxon>
    </lineage>
</organism>
<feature type="compositionally biased region" description="Polar residues" evidence="1">
    <location>
        <begin position="289"/>
        <end position="306"/>
    </location>
</feature>
<dbReference type="Proteomes" id="UP000887568">
    <property type="component" value="Unplaced"/>
</dbReference>
<dbReference type="RefSeq" id="XP_038053636.1">
    <property type="nucleotide sequence ID" value="XM_038197708.1"/>
</dbReference>
<feature type="region of interest" description="Disordered" evidence="1">
    <location>
        <begin position="333"/>
        <end position="365"/>
    </location>
</feature>
<dbReference type="OMA" id="CEEITFP"/>
<feature type="region of interest" description="Disordered" evidence="1">
    <location>
        <begin position="289"/>
        <end position="312"/>
    </location>
</feature>
<name>A0A913ZRB9_PATMI</name>
<reference evidence="2" key="1">
    <citation type="submission" date="2022-11" db="UniProtKB">
        <authorList>
            <consortium name="EnsemblMetazoa"/>
        </authorList>
    </citation>
    <scope>IDENTIFICATION</scope>
</reference>
<sequence>MAANGGVGFVRTRRESTFRRMISDIIMERGKACCPENVEGSVADSQTGTRDGFVHIPMEVNCFWTQVFAQHFLTASDEHRDDMLFFVYRQSSATRAEKQTRMEVFRKDSKNLPSLGDPNIDWEESVYLNLILQQYDYILTCAVCTKTDDSLSILKKHSQQVYASPSKRRMDSKGEESAVSYPNIFFMIDNFDEVFGDVTVDEGQLICVEVVAAEKEGQYRSVIFLGSVRYESLRRVYEARASMTSRVAASMGLYGRGKGRVEFIRMKGPEGKGYAEVAVSRHHRIGSVDYSSSEDMNSGMESNVESPTEENKPILRQPKADVVNNNLVKTALRKSRSDSETLGQVEDDERRVRDEERAMSEDEQGITEGWRNRWMRRTSTALRRFKRSQVASARPLTLNVHLTYVTLPWYRIIGDVLETQKQPVLS</sequence>
<proteinExistence type="predicted"/>
<dbReference type="OrthoDB" id="1906921at2759"/>
<protein>
    <recommendedName>
        <fullName evidence="4">KIAA0930</fullName>
    </recommendedName>
</protein>
<accession>A0A913ZRB9</accession>
<feature type="compositionally biased region" description="Basic and acidic residues" evidence="1">
    <location>
        <begin position="348"/>
        <end position="360"/>
    </location>
</feature>
<dbReference type="GeneID" id="119726091"/>
<dbReference type="InterPro" id="IPR019141">
    <property type="entry name" value="DUF2045"/>
</dbReference>
<dbReference type="CTD" id="23313"/>
<evidence type="ECO:0000313" key="2">
    <source>
        <dbReference type="EnsemblMetazoa" id="XP_038053636.1"/>
    </source>
</evidence>